<dbReference type="RefSeq" id="WP_015868541.1">
    <property type="nucleotide sequence ID" value="NC_012785.1"/>
</dbReference>
<feature type="domain" description="HTH rpiR-type" evidence="4">
    <location>
        <begin position="5"/>
        <end position="81"/>
    </location>
</feature>
<dbReference type="GO" id="GO:0003700">
    <property type="term" value="F:DNA-binding transcription factor activity"/>
    <property type="evidence" value="ECO:0007669"/>
    <property type="project" value="InterPro"/>
</dbReference>
<reference evidence="6 7" key="1">
    <citation type="submission" date="2009-06" db="EMBL/GenBank/DDBJ databases">
        <title>Complete sequence of Thermotogales bacterium TBF 19.5.1.</title>
        <authorList>
            <consortium name="US DOE Joint Genome Institute"/>
            <person name="Lucas S."/>
            <person name="Copeland A."/>
            <person name="Lapidus A."/>
            <person name="Glavina del Rio T."/>
            <person name="Tice H."/>
            <person name="Bruce D."/>
            <person name="Goodwin L."/>
            <person name="Pitluck S."/>
            <person name="Chertkov O."/>
            <person name="Brettin T."/>
            <person name="Detter J.C."/>
            <person name="Han C."/>
            <person name="Schmutz J."/>
            <person name="Larimer F."/>
            <person name="Land M."/>
            <person name="Hauser L."/>
            <person name="Kyrpides N."/>
            <person name="Ovchinnikova G."/>
            <person name="Noll K."/>
        </authorList>
    </citation>
    <scope>NUCLEOTIDE SEQUENCE [LARGE SCALE GENOMIC DNA]</scope>
    <source>
        <strain evidence="7">ATCC BAA-1733 / DSM 21960 / TBF 19.5.1</strain>
    </source>
</reference>
<proteinExistence type="predicted"/>
<keyword evidence="1" id="KW-0805">Transcription regulation</keyword>
<dbReference type="AlphaFoldDB" id="C5CIM2"/>
<dbReference type="GO" id="GO:0097367">
    <property type="term" value="F:carbohydrate derivative binding"/>
    <property type="evidence" value="ECO:0007669"/>
    <property type="project" value="InterPro"/>
</dbReference>
<dbReference type="Pfam" id="PF01418">
    <property type="entry name" value="HTH_6"/>
    <property type="match status" value="1"/>
</dbReference>
<evidence type="ECO:0000259" key="4">
    <source>
        <dbReference type="PROSITE" id="PS51071"/>
    </source>
</evidence>
<dbReference type="KEGG" id="kol:Kole_1184"/>
<accession>C5CIM2</accession>
<dbReference type="Gene3D" id="1.10.10.10">
    <property type="entry name" value="Winged helix-like DNA-binding domain superfamily/Winged helix DNA-binding domain"/>
    <property type="match status" value="1"/>
</dbReference>
<dbReference type="PANTHER" id="PTHR30514">
    <property type="entry name" value="GLUCOKINASE"/>
    <property type="match status" value="1"/>
</dbReference>
<dbReference type="InterPro" id="IPR001347">
    <property type="entry name" value="SIS_dom"/>
</dbReference>
<feature type="domain" description="SIS" evidence="5">
    <location>
        <begin position="125"/>
        <end position="265"/>
    </location>
</feature>
<keyword evidence="2" id="KW-0238">DNA-binding</keyword>
<evidence type="ECO:0000259" key="5">
    <source>
        <dbReference type="PROSITE" id="PS51464"/>
    </source>
</evidence>
<dbReference type="PROSITE" id="PS51464">
    <property type="entry name" value="SIS"/>
    <property type="match status" value="1"/>
</dbReference>
<evidence type="ECO:0000256" key="2">
    <source>
        <dbReference type="ARBA" id="ARBA00023125"/>
    </source>
</evidence>
<dbReference type="OrthoDB" id="3684496at2"/>
<dbReference type="GO" id="GO:1901135">
    <property type="term" value="P:carbohydrate derivative metabolic process"/>
    <property type="evidence" value="ECO:0007669"/>
    <property type="project" value="InterPro"/>
</dbReference>
<dbReference type="HOGENOM" id="CLU_055769_0_4_0"/>
<evidence type="ECO:0000256" key="1">
    <source>
        <dbReference type="ARBA" id="ARBA00023015"/>
    </source>
</evidence>
<dbReference type="Pfam" id="PF01380">
    <property type="entry name" value="SIS"/>
    <property type="match status" value="1"/>
</dbReference>
<name>C5CIM2_KOSOT</name>
<keyword evidence="3" id="KW-0804">Transcription</keyword>
<dbReference type="PANTHER" id="PTHR30514:SF1">
    <property type="entry name" value="HTH-TYPE TRANSCRIPTIONAL REGULATOR HEXR-RELATED"/>
    <property type="match status" value="1"/>
</dbReference>
<evidence type="ECO:0000256" key="3">
    <source>
        <dbReference type="ARBA" id="ARBA00023163"/>
    </source>
</evidence>
<dbReference type="eggNOG" id="COG1737">
    <property type="taxonomic scope" value="Bacteria"/>
</dbReference>
<evidence type="ECO:0000313" key="6">
    <source>
        <dbReference type="EMBL" id="ACR79884.1"/>
    </source>
</evidence>
<evidence type="ECO:0000313" key="7">
    <source>
        <dbReference type="Proteomes" id="UP000002382"/>
    </source>
</evidence>
<dbReference type="InterPro" id="IPR035472">
    <property type="entry name" value="RpiR-like_SIS"/>
</dbReference>
<reference evidence="6 7" key="2">
    <citation type="journal article" date="2011" name="J. Bacteriol.">
        <title>Genome Sequence of Kosmotoga olearia Strain TBF 19.5.1, a Thermophilic Bacterium with a Wide Growth Temperature Range, Isolated from the Troll B Oil Platform in the North Sea.</title>
        <authorList>
            <person name="Swithers K.S."/>
            <person name="Dipippo J.L."/>
            <person name="Bruce D.C."/>
            <person name="Detter C."/>
            <person name="Tapia R."/>
            <person name="Han S."/>
            <person name="Goodwin L.A."/>
            <person name="Han J."/>
            <person name="Woyke T."/>
            <person name="Pitluck S."/>
            <person name="Pennacchio L."/>
            <person name="Nolan M."/>
            <person name="Mikhailova N."/>
            <person name="Land M.L."/>
            <person name="Nesbo C.L."/>
            <person name="Gogarten J.P."/>
            <person name="Noll K.M."/>
        </authorList>
    </citation>
    <scope>NUCLEOTIDE SEQUENCE [LARGE SCALE GENOMIC DNA]</scope>
    <source>
        <strain evidence="7">ATCC BAA-1733 / DSM 21960 / TBF 19.5.1</strain>
    </source>
</reference>
<dbReference type="EMBL" id="CP001634">
    <property type="protein sequence ID" value="ACR79884.1"/>
    <property type="molecule type" value="Genomic_DNA"/>
</dbReference>
<dbReference type="InterPro" id="IPR036388">
    <property type="entry name" value="WH-like_DNA-bd_sf"/>
</dbReference>
<keyword evidence="7" id="KW-1185">Reference proteome</keyword>
<dbReference type="InterPro" id="IPR009057">
    <property type="entry name" value="Homeodomain-like_sf"/>
</dbReference>
<dbReference type="GO" id="GO:0003677">
    <property type="term" value="F:DNA binding"/>
    <property type="evidence" value="ECO:0007669"/>
    <property type="project" value="UniProtKB-KW"/>
</dbReference>
<dbReference type="Gene3D" id="3.40.50.10490">
    <property type="entry name" value="Glucose-6-phosphate isomerase like protein, domain 1"/>
    <property type="match status" value="1"/>
</dbReference>
<gene>
    <name evidence="6" type="ordered locus">Kole_1184</name>
</gene>
<sequence length="283" mass="31476">MQGKENVLLTIETLKDSFTKTEKKIATFVVKNPQKVVYMSLTEVSDILKVSEGSIVRFCQKLGYTGFHPFKIALAVSENQESFSSSEFDFNSRDLSSLKNYVAQRHIDVIKNTSEFISEEILEACVEKILTARTILISGVGASGNTAHDAFYKFMRIGLNCKTSHDAHIQAMIASELREGDVLLAISQSGSTLEIVDIADIARKGGATVIAITGYARSPLARFAHHVLLTPTRESPFESGALRSKIAQLYVLELLFTAVFHRMEEKGRKFIERTADSVAKWIY</sequence>
<dbReference type="InterPro" id="IPR046348">
    <property type="entry name" value="SIS_dom_sf"/>
</dbReference>
<dbReference type="InterPro" id="IPR000281">
    <property type="entry name" value="HTH_RpiR"/>
</dbReference>
<dbReference type="SUPFAM" id="SSF46689">
    <property type="entry name" value="Homeodomain-like"/>
    <property type="match status" value="1"/>
</dbReference>
<dbReference type="STRING" id="521045.Kole_1184"/>
<dbReference type="Proteomes" id="UP000002382">
    <property type="component" value="Chromosome"/>
</dbReference>
<dbReference type="CDD" id="cd05013">
    <property type="entry name" value="SIS_RpiR"/>
    <property type="match status" value="1"/>
</dbReference>
<dbReference type="InterPro" id="IPR047640">
    <property type="entry name" value="RpiR-like"/>
</dbReference>
<dbReference type="SUPFAM" id="SSF53697">
    <property type="entry name" value="SIS domain"/>
    <property type="match status" value="1"/>
</dbReference>
<organism evidence="6 7">
    <name type="scientific">Kosmotoga olearia (strain ATCC BAA-1733 / DSM 21960 / TBF 19.5.1)</name>
    <dbReference type="NCBI Taxonomy" id="521045"/>
    <lineage>
        <taxon>Bacteria</taxon>
        <taxon>Thermotogati</taxon>
        <taxon>Thermotogota</taxon>
        <taxon>Thermotogae</taxon>
        <taxon>Kosmotogales</taxon>
        <taxon>Kosmotogaceae</taxon>
        <taxon>Kosmotoga</taxon>
    </lineage>
</organism>
<dbReference type="PROSITE" id="PS51071">
    <property type="entry name" value="HTH_RPIR"/>
    <property type="match status" value="1"/>
</dbReference>
<protein>
    <submittedName>
        <fullName evidence="6">Transcriptional regulator, RpiR family</fullName>
    </submittedName>
</protein>